<dbReference type="InterPro" id="IPR014718">
    <property type="entry name" value="GH-type_carb-bd"/>
</dbReference>
<dbReference type="EMBL" id="SJPZ01000001">
    <property type="protein sequence ID" value="TWU67644.1"/>
    <property type="molecule type" value="Genomic_DNA"/>
</dbReference>
<dbReference type="CDD" id="cd00063">
    <property type="entry name" value="FN3"/>
    <property type="match status" value="1"/>
</dbReference>
<organism evidence="7 8">
    <name type="scientific">Crateriforma conspicua</name>
    <dbReference type="NCBI Taxonomy" id="2527996"/>
    <lineage>
        <taxon>Bacteria</taxon>
        <taxon>Pseudomonadati</taxon>
        <taxon>Planctomycetota</taxon>
        <taxon>Planctomycetia</taxon>
        <taxon>Planctomycetales</taxon>
        <taxon>Planctomycetaceae</taxon>
        <taxon>Crateriforma</taxon>
    </lineage>
</organism>
<feature type="domain" description="Glycosyl-hydrolase 97 N-terminal" evidence="5">
    <location>
        <begin position="43"/>
        <end position="281"/>
    </location>
</feature>
<dbReference type="InterPro" id="IPR029483">
    <property type="entry name" value="GH97_C"/>
</dbReference>
<sequence precursor="true">MSVSKRTAYRNLDPKLQTMRSFATACCILCLCLVPTIGQAIEVTSPDGLLRAEFVLESGVPRWTLFYGGQQRLESGRLGLGIAGHELGMLEQVSASVSEQNEAVKTTWGKFAQYQNHYRQLDWKLRESSGDGREIQVIARVFNSGIGIRYAFGRGWDSSIDIRDDLTEFRFTKDDIGWAYNREHDPVGPQPLRKFHQAKTSLIPLVVRCSDGVHLSVVEAAIYDHAPFTLTALPSNVHGFRARMAPSKITRDTATSWRVVLVGRSAGDLLVSPVLFCLNPPCKISDTSWIKPGLAMWDWRAWGAKVDDGFTYGLDMPSWRRFIDFASRRGVSYLVLDAGWYGLEFKKDSDPKTSRNYLLVQPDPDSPRLVPKPAPADWQDPIDIPELIRYAREKNVGILLYFNDLARDHGSFEETLALYRQWGAAGIKYGFMKGDGQQKVVKTRQIVQLCAKYQLLCDFHDGPVPPSGDRRTWPNYVSREFCHAQSDAMRSFTPSTFCEQVFVNMVAGPLDMCNGLFTLNNPAQDRPKIFENVPSTVVAETARTLIVFSGLSFLPDCPEAYESKADLFQFLGQLPMTWDETRILDGEIGEYIVSARRSGSEWFIGSATNEESRTLEIKLDFLDPDTSYQVTLYEDADDAHYLHRREDYQVRQTTAHRGDVLHAKLAPGGGHCIHLTRSP</sequence>
<keyword evidence="2 7" id="KW-0326">Glycosidase</keyword>
<name>A0A5C6FZ73_9PLAN</name>
<feature type="signal peptide" evidence="3">
    <location>
        <begin position="1"/>
        <end position="40"/>
    </location>
</feature>
<dbReference type="InterPro" id="IPR029486">
    <property type="entry name" value="GH97_N"/>
</dbReference>
<protein>
    <submittedName>
        <fullName evidence="7">Retaining alpha-galactosidase</fullName>
        <ecNumber evidence="7">3.2.1.22</ecNumber>
    </submittedName>
</protein>
<dbReference type="Proteomes" id="UP000316476">
    <property type="component" value="Unassembled WGS sequence"/>
</dbReference>
<feature type="domain" description="Glycosyl-hydrolase 97 C-terminal oligomerisation" evidence="6">
    <location>
        <begin position="577"/>
        <end position="675"/>
    </location>
</feature>
<evidence type="ECO:0000313" key="8">
    <source>
        <dbReference type="Proteomes" id="UP000316476"/>
    </source>
</evidence>
<proteinExistence type="predicted"/>
<dbReference type="PANTHER" id="PTHR35803">
    <property type="entry name" value="GLUCAN 1,4-ALPHA-GLUCOSIDASE SUSB-RELATED"/>
    <property type="match status" value="1"/>
</dbReference>
<keyword evidence="1 7" id="KW-0378">Hydrolase</keyword>
<evidence type="ECO:0000259" key="6">
    <source>
        <dbReference type="Pfam" id="PF14509"/>
    </source>
</evidence>
<comment type="caution">
    <text evidence="7">The sequence shown here is derived from an EMBL/GenBank/DDBJ whole genome shotgun (WGS) entry which is preliminary data.</text>
</comment>
<dbReference type="Pfam" id="PF10566">
    <property type="entry name" value="Glyco_hydro_97"/>
    <property type="match status" value="1"/>
</dbReference>
<dbReference type="AlphaFoldDB" id="A0A5C6FZ73"/>
<dbReference type="InterPro" id="IPR003961">
    <property type="entry name" value="FN3_dom"/>
</dbReference>
<dbReference type="GO" id="GO:0004557">
    <property type="term" value="F:alpha-galactosidase activity"/>
    <property type="evidence" value="ECO:0007669"/>
    <property type="project" value="UniProtKB-EC"/>
</dbReference>
<evidence type="ECO:0000259" key="5">
    <source>
        <dbReference type="Pfam" id="PF14508"/>
    </source>
</evidence>
<dbReference type="InterPro" id="IPR017853">
    <property type="entry name" value="GH"/>
</dbReference>
<dbReference type="Gene3D" id="2.70.98.10">
    <property type="match status" value="1"/>
</dbReference>
<dbReference type="Gene3D" id="2.60.40.1180">
    <property type="entry name" value="Golgi alpha-mannosidase II"/>
    <property type="match status" value="1"/>
</dbReference>
<evidence type="ECO:0000313" key="7">
    <source>
        <dbReference type="EMBL" id="TWU67644.1"/>
    </source>
</evidence>
<dbReference type="InterPro" id="IPR019563">
    <property type="entry name" value="GH97_catalytic"/>
</dbReference>
<dbReference type="EC" id="3.2.1.22" evidence="7"/>
<dbReference type="Pfam" id="PF14508">
    <property type="entry name" value="GH97_N"/>
    <property type="match status" value="1"/>
</dbReference>
<dbReference type="Pfam" id="PF14509">
    <property type="entry name" value="GH97_C"/>
    <property type="match status" value="1"/>
</dbReference>
<dbReference type="InterPro" id="IPR013780">
    <property type="entry name" value="Glyco_hydro_b"/>
</dbReference>
<dbReference type="Gene3D" id="3.20.20.70">
    <property type="entry name" value="Aldolase class I"/>
    <property type="match status" value="1"/>
</dbReference>
<dbReference type="SUPFAM" id="SSF51445">
    <property type="entry name" value="(Trans)glycosidases"/>
    <property type="match status" value="1"/>
</dbReference>
<feature type="domain" description="Glycosyl-hydrolase 97 catalytic" evidence="4">
    <location>
        <begin position="302"/>
        <end position="480"/>
    </location>
</feature>
<dbReference type="GO" id="GO:0030246">
    <property type="term" value="F:carbohydrate binding"/>
    <property type="evidence" value="ECO:0007669"/>
    <property type="project" value="InterPro"/>
</dbReference>
<dbReference type="InterPro" id="IPR052720">
    <property type="entry name" value="Glycosyl_hydrolase_97"/>
</dbReference>
<reference evidence="7 8" key="1">
    <citation type="submission" date="2019-02" db="EMBL/GenBank/DDBJ databases">
        <title>Deep-cultivation of Planctomycetes and their phenomic and genomic characterization uncovers novel biology.</title>
        <authorList>
            <person name="Wiegand S."/>
            <person name="Jogler M."/>
            <person name="Boedeker C."/>
            <person name="Pinto D."/>
            <person name="Vollmers J."/>
            <person name="Rivas-Marin E."/>
            <person name="Kohn T."/>
            <person name="Peeters S.H."/>
            <person name="Heuer A."/>
            <person name="Rast P."/>
            <person name="Oberbeckmann S."/>
            <person name="Bunk B."/>
            <person name="Jeske O."/>
            <person name="Meyerdierks A."/>
            <person name="Storesund J.E."/>
            <person name="Kallscheuer N."/>
            <person name="Luecker S."/>
            <person name="Lage O.M."/>
            <person name="Pohl T."/>
            <person name="Merkel B.J."/>
            <person name="Hornburger P."/>
            <person name="Mueller R.-W."/>
            <person name="Bruemmer F."/>
            <person name="Labrenz M."/>
            <person name="Spormann A.M."/>
            <person name="Op Den Camp H."/>
            <person name="Overmann J."/>
            <person name="Amann R."/>
            <person name="Jetten M.S.M."/>
            <person name="Mascher T."/>
            <person name="Medema M.H."/>
            <person name="Devos D.P."/>
            <person name="Kaster A.-K."/>
            <person name="Ovreas L."/>
            <person name="Rohde M."/>
            <person name="Galperin M.Y."/>
            <person name="Jogler C."/>
        </authorList>
    </citation>
    <scope>NUCLEOTIDE SEQUENCE [LARGE SCALE GENOMIC DNA]</scope>
    <source>
        <strain evidence="7 8">V7</strain>
    </source>
</reference>
<dbReference type="InterPro" id="IPR013785">
    <property type="entry name" value="Aldolase_TIM"/>
</dbReference>
<evidence type="ECO:0000256" key="2">
    <source>
        <dbReference type="ARBA" id="ARBA00023295"/>
    </source>
</evidence>
<evidence type="ECO:0000256" key="1">
    <source>
        <dbReference type="ARBA" id="ARBA00022801"/>
    </source>
</evidence>
<feature type="chain" id="PRO_5022904581" evidence="3">
    <location>
        <begin position="41"/>
        <end position="679"/>
    </location>
</feature>
<evidence type="ECO:0000256" key="3">
    <source>
        <dbReference type="SAM" id="SignalP"/>
    </source>
</evidence>
<keyword evidence="3" id="KW-0732">Signal</keyword>
<accession>A0A5C6FZ73</accession>
<evidence type="ECO:0000259" key="4">
    <source>
        <dbReference type="Pfam" id="PF10566"/>
    </source>
</evidence>
<gene>
    <name evidence="7" type="ORF">V7x_32200</name>
</gene>